<feature type="domain" description="HTH araC/xylS-type" evidence="4">
    <location>
        <begin position="184"/>
        <end position="282"/>
    </location>
</feature>
<dbReference type="Proteomes" id="UP001595818">
    <property type="component" value="Unassembled WGS sequence"/>
</dbReference>
<gene>
    <name evidence="5" type="ORF">ACFPFU_15850</name>
</gene>
<organism evidence="5 6">
    <name type="scientific">Negadavirga shengliensis</name>
    <dbReference type="NCBI Taxonomy" id="1389218"/>
    <lineage>
        <taxon>Bacteria</taxon>
        <taxon>Pseudomonadati</taxon>
        <taxon>Bacteroidota</taxon>
        <taxon>Cytophagia</taxon>
        <taxon>Cytophagales</taxon>
        <taxon>Cyclobacteriaceae</taxon>
        <taxon>Negadavirga</taxon>
    </lineage>
</organism>
<reference evidence="6" key="1">
    <citation type="journal article" date="2019" name="Int. J. Syst. Evol. Microbiol.">
        <title>The Global Catalogue of Microorganisms (GCM) 10K type strain sequencing project: providing services to taxonomists for standard genome sequencing and annotation.</title>
        <authorList>
            <consortium name="The Broad Institute Genomics Platform"/>
            <consortium name="The Broad Institute Genome Sequencing Center for Infectious Disease"/>
            <person name="Wu L."/>
            <person name="Ma J."/>
        </authorList>
    </citation>
    <scope>NUCLEOTIDE SEQUENCE [LARGE SCALE GENOMIC DNA]</scope>
    <source>
        <strain evidence="6">CGMCC 4.7466</strain>
    </source>
</reference>
<dbReference type="Gene3D" id="1.10.10.60">
    <property type="entry name" value="Homeodomain-like"/>
    <property type="match status" value="2"/>
</dbReference>
<dbReference type="SUPFAM" id="SSF46689">
    <property type="entry name" value="Homeodomain-like"/>
    <property type="match status" value="2"/>
</dbReference>
<dbReference type="InterPro" id="IPR018062">
    <property type="entry name" value="HTH_AraC-typ_CS"/>
</dbReference>
<dbReference type="RefSeq" id="WP_377065764.1">
    <property type="nucleotide sequence ID" value="NZ_JBHSJJ010000009.1"/>
</dbReference>
<evidence type="ECO:0000256" key="2">
    <source>
        <dbReference type="ARBA" id="ARBA00023125"/>
    </source>
</evidence>
<dbReference type="SUPFAM" id="SSF51215">
    <property type="entry name" value="Regulatory protein AraC"/>
    <property type="match status" value="1"/>
</dbReference>
<evidence type="ECO:0000259" key="4">
    <source>
        <dbReference type="PROSITE" id="PS01124"/>
    </source>
</evidence>
<sequence>MDTENPRLVQLQTKELSSFLIGKECIAQHDSTWHFHPEIELVQVSEGKGKLQVGKHEVFFHPGRVFILGSFVPHCWKLGDSENNEIHAIHFRPDFWGDRFLGLPENQAIRSLLETAKKGIRLHKKDEEIISGLFRRVFDSEGSTRIIALLEMLTCISKCEKSFILPPDFMTGSFQDHSDLSRIDRIMHFTHNNFKRNILLHEAASLAGMNPNYFCRYFKAKTGKTYFQYLSEIRVRHACALILEKKLSLKQICFESGFNNIQGFYKAFKKITGKSPLKFYHDLAKKI</sequence>
<keyword evidence="6" id="KW-1185">Reference proteome</keyword>
<dbReference type="Pfam" id="PF12833">
    <property type="entry name" value="HTH_18"/>
    <property type="match status" value="1"/>
</dbReference>
<evidence type="ECO:0000256" key="3">
    <source>
        <dbReference type="ARBA" id="ARBA00023163"/>
    </source>
</evidence>
<keyword evidence="1" id="KW-0805">Transcription regulation</keyword>
<dbReference type="InterPro" id="IPR014710">
    <property type="entry name" value="RmlC-like_jellyroll"/>
</dbReference>
<dbReference type="PROSITE" id="PS01124">
    <property type="entry name" value="HTH_ARAC_FAMILY_2"/>
    <property type="match status" value="1"/>
</dbReference>
<dbReference type="InterPro" id="IPR018060">
    <property type="entry name" value="HTH_AraC"/>
</dbReference>
<comment type="caution">
    <text evidence="5">The sequence shown here is derived from an EMBL/GenBank/DDBJ whole genome shotgun (WGS) entry which is preliminary data.</text>
</comment>
<dbReference type="Pfam" id="PF02311">
    <property type="entry name" value="AraC_binding"/>
    <property type="match status" value="1"/>
</dbReference>
<keyword evidence="2" id="KW-0238">DNA-binding</keyword>
<keyword evidence="3" id="KW-0804">Transcription</keyword>
<dbReference type="PANTHER" id="PTHR43280:SF2">
    <property type="entry name" value="HTH-TYPE TRANSCRIPTIONAL REGULATOR EXSA"/>
    <property type="match status" value="1"/>
</dbReference>
<name>A0ABV9T410_9BACT</name>
<protein>
    <submittedName>
        <fullName evidence="5">AraC family transcriptional regulator</fullName>
    </submittedName>
</protein>
<proteinExistence type="predicted"/>
<dbReference type="InterPro" id="IPR037923">
    <property type="entry name" value="HTH-like"/>
</dbReference>
<dbReference type="PROSITE" id="PS00041">
    <property type="entry name" value="HTH_ARAC_FAMILY_1"/>
    <property type="match status" value="1"/>
</dbReference>
<dbReference type="Gene3D" id="2.60.120.10">
    <property type="entry name" value="Jelly Rolls"/>
    <property type="match status" value="1"/>
</dbReference>
<dbReference type="SMART" id="SM00342">
    <property type="entry name" value="HTH_ARAC"/>
    <property type="match status" value="1"/>
</dbReference>
<dbReference type="PANTHER" id="PTHR43280">
    <property type="entry name" value="ARAC-FAMILY TRANSCRIPTIONAL REGULATOR"/>
    <property type="match status" value="1"/>
</dbReference>
<accession>A0ABV9T410</accession>
<evidence type="ECO:0000313" key="5">
    <source>
        <dbReference type="EMBL" id="MFC4873173.1"/>
    </source>
</evidence>
<dbReference type="InterPro" id="IPR003313">
    <property type="entry name" value="AraC-bd"/>
</dbReference>
<dbReference type="InterPro" id="IPR009057">
    <property type="entry name" value="Homeodomain-like_sf"/>
</dbReference>
<evidence type="ECO:0000256" key="1">
    <source>
        <dbReference type="ARBA" id="ARBA00023015"/>
    </source>
</evidence>
<evidence type="ECO:0000313" key="6">
    <source>
        <dbReference type="Proteomes" id="UP001595818"/>
    </source>
</evidence>
<dbReference type="EMBL" id="JBHSJJ010000009">
    <property type="protein sequence ID" value="MFC4873173.1"/>
    <property type="molecule type" value="Genomic_DNA"/>
</dbReference>